<dbReference type="Gene3D" id="1.10.287.70">
    <property type="match status" value="1"/>
</dbReference>
<feature type="transmembrane region" description="Helical" evidence="5">
    <location>
        <begin position="196"/>
        <end position="221"/>
    </location>
</feature>
<reference evidence="7 8" key="1">
    <citation type="submission" date="2020-05" db="EMBL/GenBank/DDBJ databases">
        <title>MicrobeNet Type strains.</title>
        <authorList>
            <person name="Nicholson A.C."/>
        </authorList>
    </citation>
    <scope>NUCLEOTIDE SEQUENCE [LARGE SCALE GENOMIC DNA]</scope>
    <source>
        <strain evidence="7 8">JCM 3224</strain>
    </source>
</reference>
<evidence type="ECO:0000256" key="5">
    <source>
        <dbReference type="SAM" id="Phobius"/>
    </source>
</evidence>
<dbReference type="Gene3D" id="1.10.10.60">
    <property type="entry name" value="Homeodomain-like"/>
    <property type="match status" value="1"/>
</dbReference>
<evidence type="ECO:0000256" key="3">
    <source>
        <dbReference type="ARBA" id="ARBA00022989"/>
    </source>
</evidence>
<dbReference type="InterPro" id="IPR009057">
    <property type="entry name" value="Homeodomain-like_sf"/>
</dbReference>
<evidence type="ECO:0000256" key="2">
    <source>
        <dbReference type="ARBA" id="ARBA00022692"/>
    </source>
</evidence>
<dbReference type="InterPro" id="IPR005821">
    <property type="entry name" value="Ion_trans_dom"/>
</dbReference>
<keyword evidence="3 5" id="KW-1133">Transmembrane helix</keyword>
<dbReference type="Gene3D" id="1.20.120.350">
    <property type="entry name" value="Voltage-gated potassium channels. Chain C"/>
    <property type="match status" value="1"/>
</dbReference>
<evidence type="ECO:0000259" key="6">
    <source>
        <dbReference type="Pfam" id="PF00520"/>
    </source>
</evidence>
<protein>
    <submittedName>
        <fullName evidence="7">Helix-turn-helix domain-containing protein</fullName>
    </submittedName>
</protein>
<organism evidence="7 8">
    <name type="scientific">Nocardia uniformis</name>
    <dbReference type="NCBI Taxonomy" id="53432"/>
    <lineage>
        <taxon>Bacteria</taxon>
        <taxon>Bacillati</taxon>
        <taxon>Actinomycetota</taxon>
        <taxon>Actinomycetes</taxon>
        <taxon>Mycobacteriales</taxon>
        <taxon>Nocardiaceae</taxon>
        <taxon>Nocardia</taxon>
    </lineage>
</organism>
<dbReference type="RefSeq" id="WP_067526462.1">
    <property type="nucleotide sequence ID" value="NZ_JABELX010000003.1"/>
</dbReference>
<name>A0A849BSC4_9NOCA</name>
<dbReference type="SUPFAM" id="SSF81324">
    <property type="entry name" value="Voltage-gated potassium channels"/>
    <property type="match status" value="1"/>
</dbReference>
<dbReference type="GO" id="GO:0001518">
    <property type="term" value="C:voltage-gated sodium channel complex"/>
    <property type="evidence" value="ECO:0007669"/>
    <property type="project" value="TreeGrafter"/>
</dbReference>
<proteinExistence type="predicted"/>
<dbReference type="PANTHER" id="PTHR10037">
    <property type="entry name" value="VOLTAGE-GATED CATION CHANNEL CALCIUM AND SODIUM"/>
    <property type="match status" value="1"/>
</dbReference>
<dbReference type="SUPFAM" id="SSF46689">
    <property type="entry name" value="Homeodomain-like"/>
    <property type="match status" value="1"/>
</dbReference>
<keyword evidence="2 5" id="KW-0812">Transmembrane</keyword>
<evidence type="ECO:0000313" key="7">
    <source>
        <dbReference type="EMBL" id="NNH69532.1"/>
    </source>
</evidence>
<dbReference type="Pfam" id="PF24001">
    <property type="entry name" value="DUF7317"/>
    <property type="match status" value="1"/>
</dbReference>
<feature type="domain" description="Ion transport" evidence="6">
    <location>
        <begin position="17"/>
        <end position="228"/>
    </location>
</feature>
<comment type="caution">
    <text evidence="7">The sequence shown here is derived from an EMBL/GenBank/DDBJ whole genome shotgun (WGS) entry which is preliminary data.</text>
</comment>
<accession>A0A849BSC4</accession>
<dbReference type="InterPro" id="IPR043203">
    <property type="entry name" value="VGCC_Ca_Na"/>
</dbReference>
<evidence type="ECO:0000256" key="4">
    <source>
        <dbReference type="ARBA" id="ARBA00023136"/>
    </source>
</evidence>
<sequence>MLSRERVRELVESPGCQQFIIAVILINAVALGAETSGGLMTVAGRFVHIIDATALGIFVVEMLLKLYAYGLAYFRDPWNVFDFVVVGVALLPATGGLSVLRAFRILRALRLVSATPSMRKVVANLLAALPGMGSILGLLALVLYVAAVLATKLFGTVTPEHFGSLGTSMWTLFQVMTGEAWPDIASEVMAAKPLAWIFFLLYILVSTFVVLNLFLAVMVSAAEDVRAEENREQHEQENQADDAVSAKILGELAALREEVHSLRDGIRIIMPATPGTNTSVIHTGGSGFNTHRHLTDNEVNHAITLYRNGHTLAHIAEQLGVTHSTVRTALQRRGIPRRATQGRPH</sequence>
<dbReference type="AlphaFoldDB" id="A0A849BSC4"/>
<feature type="transmembrane region" description="Helical" evidence="5">
    <location>
        <begin position="20"/>
        <end position="42"/>
    </location>
</feature>
<feature type="transmembrane region" description="Helical" evidence="5">
    <location>
        <begin position="80"/>
        <end position="100"/>
    </location>
</feature>
<dbReference type="InterPro" id="IPR027359">
    <property type="entry name" value="Volt_channel_dom_sf"/>
</dbReference>
<keyword evidence="8" id="KW-1185">Reference proteome</keyword>
<dbReference type="Proteomes" id="UP000586827">
    <property type="component" value="Unassembled WGS sequence"/>
</dbReference>
<feature type="transmembrane region" description="Helical" evidence="5">
    <location>
        <begin position="54"/>
        <end position="74"/>
    </location>
</feature>
<dbReference type="EMBL" id="JABELX010000003">
    <property type="protein sequence ID" value="NNH69532.1"/>
    <property type="molecule type" value="Genomic_DNA"/>
</dbReference>
<feature type="transmembrane region" description="Helical" evidence="5">
    <location>
        <begin position="121"/>
        <end position="147"/>
    </location>
</feature>
<dbReference type="InterPro" id="IPR055741">
    <property type="entry name" value="DUF7317"/>
</dbReference>
<dbReference type="Pfam" id="PF00520">
    <property type="entry name" value="Ion_trans"/>
    <property type="match status" value="1"/>
</dbReference>
<comment type="subcellular location">
    <subcellularLocation>
        <location evidence="1">Membrane</location>
        <topology evidence="1">Multi-pass membrane protein</topology>
    </subcellularLocation>
</comment>
<keyword evidence="4 5" id="KW-0472">Membrane</keyword>
<dbReference type="PANTHER" id="PTHR10037:SF62">
    <property type="entry name" value="SODIUM CHANNEL PROTEIN 60E"/>
    <property type="match status" value="1"/>
</dbReference>
<gene>
    <name evidence="7" type="ORF">HLB23_06560</name>
</gene>
<dbReference type="GO" id="GO:0005248">
    <property type="term" value="F:voltage-gated sodium channel activity"/>
    <property type="evidence" value="ECO:0007669"/>
    <property type="project" value="TreeGrafter"/>
</dbReference>
<evidence type="ECO:0000256" key="1">
    <source>
        <dbReference type="ARBA" id="ARBA00004141"/>
    </source>
</evidence>
<evidence type="ECO:0000313" key="8">
    <source>
        <dbReference type="Proteomes" id="UP000586827"/>
    </source>
</evidence>